<protein>
    <recommendedName>
        <fullName evidence="13">Mitochondrial carrier protein</fullName>
    </recommendedName>
</protein>
<dbReference type="PANTHER" id="PTHR45788">
    <property type="entry name" value="SUCCINATE/FUMARATE MITOCHONDRIAL TRANSPORTER-RELATED"/>
    <property type="match status" value="1"/>
</dbReference>
<comment type="subcellular location">
    <subcellularLocation>
        <location evidence="1">Mitochondrion membrane</location>
        <topology evidence="1">Multi-pass membrane protein</topology>
    </subcellularLocation>
</comment>
<proteinExistence type="inferred from homology"/>
<evidence type="ECO:0008006" key="13">
    <source>
        <dbReference type="Google" id="ProtNLM"/>
    </source>
</evidence>
<evidence type="ECO:0000256" key="7">
    <source>
        <dbReference type="ARBA" id="ARBA00023128"/>
    </source>
</evidence>
<dbReference type="PANTHER" id="PTHR45788:SF4">
    <property type="entry name" value="TRICARBOXYLATE TRANSPORT PROTEIN, MITOCHONDRIAL"/>
    <property type="match status" value="1"/>
</dbReference>
<dbReference type="SUPFAM" id="SSF103506">
    <property type="entry name" value="Mitochondrial carrier"/>
    <property type="match status" value="1"/>
</dbReference>
<dbReference type="AlphaFoldDB" id="A0ABD3Q4E9"/>
<evidence type="ECO:0000256" key="4">
    <source>
        <dbReference type="ARBA" id="ARBA00022692"/>
    </source>
</evidence>
<feature type="repeat" description="Solcar" evidence="9">
    <location>
        <begin position="192"/>
        <end position="280"/>
    </location>
</feature>
<evidence type="ECO:0000256" key="2">
    <source>
        <dbReference type="ARBA" id="ARBA00006375"/>
    </source>
</evidence>
<dbReference type="PROSITE" id="PS50920">
    <property type="entry name" value="SOLCAR"/>
    <property type="match status" value="2"/>
</dbReference>
<organism evidence="11 12">
    <name type="scientific">Cyclotella atomus</name>
    <dbReference type="NCBI Taxonomy" id="382360"/>
    <lineage>
        <taxon>Eukaryota</taxon>
        <taxon>Sar</taxon>
        <taxon>Stramenopiles</taxon>
        <taxon>Ochrophyta</taxon>
        <taxon>Bacillariophyta</taxon>
        <taxon>Coscinodiscophyceae</taxon>
        <taxon>Thalassiosirophycidae</taxon>
        <taxon>Stephanodiscales</taxon>
        <taxon>Stephanodiscaceae</taxon>
        <taxon>Cyclotella</taxon>
    </lineage>
</organism>
<dbReference type="Pfam" id="PF00153">
    <property type="entry name" value="Mito_carr"/>
    <property type="match status" value="2"/>
</dbReference>
<sequence length="302" mass="33180">MRNEMRTELSPTQNLTVGCLSGAVESTVNMPVKTYKFCAQEGRALPKSVSGWFRGVGVQAGTIAPITALQFCFNGFFHQIILSSRPNQCTPLSDAESLISALGAGVLTSLMVGPVDLITIQQQKLRTTPFRTVYHLVGNYGVTSLFRGIGPTMMREAMYTSGYLGLSPIITHHLMERNAITSEYKYPVFGSNPLLARMSGASIAGTLAAIITNPADCIKTCVQSDMAGDIYPNARETLYKMYNGEINGGMQRIWNGLGPRIVRFNVAFFIFHSFQELAMMDWTTKSGVCELPEMRLARPDHV</sequence>
<feature type="repeat" description="Solcar" evidence="9">
    <location>
        <begin position="92"/>
        <end position="173"/>
    </location>
</feature>
<evidence type="ECO:0000256" key="3">
    <source>
        <dbReference type="ARBA" id="ARBA00022448"/>
    </source>
</evidence>
<keyword evidence="8 9" id="KW-0472">Membrane</keyword>
<name>A0ABD3Q4E9_9STRA</name>
<evidence type="ECO:0000256" key="1">
    <source>
        <dbReference type="ARBA" id="ARBA00004225"/>
    </source>
</evidence>
<gene>
    <name evidence="11" type="ORF">ACHAWO_013002</name>
</gene>
<dbReference type="InterPro" id="IPR049563">
    <property type="entry name" value="TXTP-like"/>
</dbReference>
<keyword evidence="7" id="KW-0496">Mitochondrion</keyword>
<dbReference type="Proteomes" id="UP001530400">
    <property type="component" value="Unassembled WGS sequence"/>
</dbReference>
<evidence type="ECO:0000256" key="6">
    <source>
        <dbReference type="ARBA" id="ARBA00022989"/>
    </source>
</evidence>
<keyword evidence="6" id="KW-1133">Transmembrane helix</keyword>
<comment type="similarity">
    <text evidence="2 10">Belongs to the mitochondrial carrier (TC 2.A.29) family.</text>
</comment>
<dbReference type="GO" id="GO:0031966">
    <property type="term" value="C:mitochondrial membrane"/>
    <property type="evidence" value="ECO:0007669"/>
    <property type="project" value="UniProtKB-SubCell"/>
</dbReference>
<evidence type="ECO:0000256" key="8">
    <source>
        <dbReference type="ARBA" id="ARBA00023136"/>
    </source>
</evidence>
<reference evidence="11 12" key="1">
    <citation type="submission" date="2024-10" db="EMBL/GenBank/DDBJ databases">
        <title>Updated reference genomes for cyclostephanoid diatoms.</title>
        <authorList>
            <person name="Roberts W.R."/>
            <person name="Alverson A.J."/>
        </authorList>
    </citation>
    <scope>NUCLEOTIDE SEQUENCE [LARGE SCALE GENOMIC DNA]</scope>
    <source>
        <strain evidence="11 12">AJA010-31</strain>
    </source>
</reference>
<evidence type="ECO:0000313" key="12">
    <source>
        <dbReference type="Proteomes" id="UP001530400"/>
    </source>
</evidence>
<keyword evidence="12" id="KW-1185">Reference proteome</keyword>
<dbReference type="Gene3D" id="1.50.40.10">
    <property type="entry name" value="Mitochondrial carrier domain"/>
    <property type="match status" value="1"/>
</dbReference>
<dbReference type="EMBL" id="JALLPJ020000352">
    <property type="protein sequence ID" value="KAL3794521.1"/>
    <property type="molecule type" value="Genomic_DNA"/>
</dbReference>
<evidence type="ECO:0000256" key="10">
    <source>
        <dbReference type="RuleBase" id="RU000488"/>
    </source>
</evidence>
<keyword evidence="4 9" id="KW-0812">Transmembrane</keyword>
<dbReference type="PROSITE" id="PS51257">
    <property type="entry name" value="PROKAR_LIPOPROTEIN"/>
    <property type="match status" value="1"/>
</dbReference>
<keyword evidence="5" id="KW-0677">Repeat</keyword>
<keyword evidence="3 10" id="KW-0813">Transport</keyword>
<dbReference type="InterPro" id="IPR023395">
    <property type="entry name" value="MCP_dom_sf"/>
</dbReference>
<comment type="caution">
    <text evidence="11">The sequence shown here is derived from an EMBL/GenBank/DDBJ whole genome shotgun (WGS) entry which is preliminary data.</text>
</comment>
<evidence type="ECO:0000313" key="11">
    <source>
        <dbReference type="EMBL" id="KAL3794521.1"/>
    </source>
</evidence>
<dbReference type="InterPro" id="IPR018108">
    <property type="entry name" value="MCP_transmembrane"/>
</dbReference>
<evidence type="ECO:0000256" key="5">
    <source>
        <dbReference type="ARBA" id="ARBA00022737"/>
    </source>
</evidence>
<evidence type="ECO:0000256" key="9">
    <source>
        <dbReference type="PROSITE-ProRule" id="PRU00282"/>
    </source>
</evidence>
<accession>A0ABD3Q4E9</accession>